<comment type="cofactor">
    <cofactor evidence="8">
        <name>a divalent metal cation</name>
        <dbReference type="ChEBI" id="CHEBI:60240"/>
    </cofactor>
    <text evidence="8">Binds 2 divalent metal cations per subunit.</text>
</comment>
<dbReference type="OrthoDB" id="9772053at2"/>
<reference evidence="9 10" key="1">
    <citation type="submission" date="2016-09" db="EMBL/GenBank/DDBJ databases">
        <title>Draft genome sequence for the type strain of Desulfuribacillus alkaliarsenatis AHT28, an obligately anaerobic, sulfidogenic bacterium isolated from Russian soda lake sediments.</title>
        <authorList>
            <person name="Abin C.A."/>
            <person name="Hollibaugh J.T."/>
        </authorList>
    </citation>
    <scope>NUCLEOTIDE SEQUENCE [LARGE SCALE GENOMIC DNA]</scope>
    <source>
        <strain evidence="9 10">AHT28</strain>
    </source>
</reference>
<keyword evidence="4 8" id="KW-0479">Metal-binding</keyword>
<dbReference type="PIRSF" id="PIRSF001123">
    <property type="entry name" value="PepA_GA"/>
    <property type="match status" value="1"/>
</dbReference>
<dbReference type="GO" id="GO:0046872">
    <property type="term" value="F:metal ion binding"/>
    <property type="evidence" value="ECO:0007669"/>
    <property type="project" value="UniProtKB-UniRule"/>
</dbReference>
<evidence type="ECO:0000256" key="3">
    <source>
        <dbReference type="ARBA" id="ARBA00022670"/>
    </source>
</evidence>
<dbReference type="AlphaFoldDB" id="A0A1E5G6C6"/>
<dbReference type="Gene3D" id="2.40.30.40">
    <property type="entry name" value="Peptidase M42, domain 2"/>
    <property type="match status" value="1"/>
</dbReference>
<dbReference type="EMBL" id="MIJE01000001">
    <property type="protein sequence ID" value="OEF98713.1"/>
    <property type="molecule type" value="Genomic_DNA"/>
</dbReference>
<dbReference type="Gene3D" id="3.40.630.10">
    <property type="entry name" value="Zn peptidases"/>
    <property type="match status" value="1"/>
</dbReference>
<keyword evidence="3" id="KW-0645">Protease</keyword>
<dbReference type="STRING" id="766136.BHF68_03365"/>
<proteinExistence type="inferred from homology"/>
<dbReference type="Pfam" id="PF05343">
    <property type="entry name" value="Peptidase_M42"/>
    <property type="match status" value="1"/>
</dbReference>
<accession>A0A1E5G6C6</accession>
<sequence>MLLKKLTEANGISGNETEIRNLIKTEIAQYVDEMYTDVLGNLIAIKNKNNGKDKVMLAAHMDEVGLMVVNIEKNGLLKFRSVGGIDERILVSKHVLIGEDKVNGVIGAKAIHLQKPNERTIPLTMDQLYIDIGANSKEEAESKVKIGDYVAFASAYTEMGSKCVKGKAFDDRVGCAVLIEILKSNIDIPIYAAFTVQEEIGLRGASTATYSINPDLALVIEGTTASDVIGTKEHQYVTQLGKGPALSVIDRGMIANAKLNKNILKIADDNNIPIQIREGASGGNDAGKIHLHKTGVLTGVLSIPVRYIHSPHSLINLDDYENLIKLTKVVLDEVAKGGISST</sequence>
<protein>
    <submittedName>
        <fullName evidence="9">Peptidase M42</fullName>
    </submittedName>
</protein>
<dbReference type="InterPro" id="IPR008007">
    <property type="entry name" value="Peptidase_M42"/>
</dbReference>
<evidence type="ECO:0000256" key="4">
    <source>
        <dbReference type="ARBA" id="ARBA00022723"/>
    </source>
</evidence>
<evidence type="ECO:0000256" key="1">
    <source>
        <dbReference type="ARBA" id="ARBA00006272"/>
    </source>
</evidence>
<dbReference type="InterPro" id="IPR051464">
    <property type="entry name" value="Peptidase_M42_aminopept"/>
</dbReference>
<feature type="binding site" evidence="8">
    <location>
        <position position="221"/>
    </location>
    <ligand>
        <name>Zn(2+)</name>
        <dbReference type="ChEBI" id="CHEBI:29105"/>
        <label>1</label>
    </ligand>
</feature>
<evidence type="ECO:0000256" key="7">
    <source>
        <dbReference type="PIRSR" id="PIRSR001123-1"/>
    </source>
</evidence>
<keyword evidence="5" id="KW-0378">Hydrolase</keyword>
<feature type="binding site" evidence="8">
    <location>
        <position position="199"/>
    </location>
    <ligand>
        <name>Zn(2+)</name>
        <dbReference type="ChEBI" id="CHEBI:29105"/>
        <label>2</label>
    </ligand>
</feature>
<evidence type="ECO:0000313" key="10">
    <source>
        <dbReference type="Proteomes" id="UP000094296"/>
    </source>
</evidence>
<feature type="binding site" evidence="8">
    <location>
        <position position="170"/>
    </location>
    <ligand>
        <name>Zn(2+)</name>
        <dbReference type="ChEBI" id="CHEBI:29105"/>
        <label>2</label>
    </ligand>
</feature>
<dbReference type="SUPFAM" id="SSF101821">
    <property type="entry name" value="Aminopeptidase/glucanase lid domain"/>
    <property type="match status" value="1"/>
</dbReference>
<dbReference type="InterPro" id="IPR023367">
    <property type="entry name" value="Peptidase_M42_dom2"/>
</dbReference>
<dbReference type="GO" id="GO:0006508">
    <property type="term" value="P:proteolysis"/>
    <property type="evidence" value="ECO:0007669"/>
    <property type="project" value="UniProtKB-KW"/>
</dbReference>
<dbReference type="PANTHER" id="PTHR32481:SF5">
    <property type="entry name" value="ENDOGLUCANASE"/>
    <property type="match status" value="1"/>
</dbReference>
<dbReference type="CDD" id="cd05656">
    <property type="entry name" value="M42_Frv"/>
    <property type="match status" value="1"/>
</dbReference>
<name>A0A1E5G6C6_9FIRM</name>
<dbReference type="SUPFAM" id="SSF53187">
    <property type="entry name" value="Zn-dependent exopeptidases"/>
    <property type="match status" value="1"/>
</dbReference>
<gene>
    <name evidence="9" type="ORF">BHF68_03365</name>
</gene>
<evidence type="ECO:0000256" key="6">
    <source>
        <dbReference type="PIRNR" id="PIRNR001123"/>
    </source>
</evidence>
<keyword evidence="10" id="KW-1185">Reference proteome</keyword>
<dbReference type="PANTHER" id="PTHR32481">
    <property type="entry name" value="AMINOPEPTIDASE"/>
    <property type="match status" value="1"/>
</dbReference>
<dbReference type="RefSeq" id="WP_069642205.1">
    <property type="nucleotide sequence ID" value="NZ_MIJE01000001.1"/>
</dbReference>
<feature type="active site" description="Proton acceptor" evidence="7">
    <location>
        <position position="198"/>
    </location>
</feature>
<dbReference type="Proteomes" id="UP000094296">
    <property type="component" value="Unassembled WGS sequence"/>
</dbReference>
<evidence type="ECO:0000256" key="8">
    <source>
        <dbReference type="PIRSR" id="PIRSR001123-2"/>
    </source>
</evidence>
<evidence type="ECO:0000313" key="9">
    <source>
        <dbReference type="EMBL" id="OEF98713.1"/>
    </source>
</evidence>
<evidence type="ECO:0000256" key="2">
    <source>
        <dbReference type="ARBA" id="ARBA00022438"/>
    </source>
</evidence>
<evidence type="ECO:0000256" key="5">
    <source>
        <dbReference type="ARBA" id="ARBA00022801"/>
    </source>
</evidence>
<keyword evidence="2" id="KW-0031">Aminopeptidase</keyword>
<organism evidence="9 10">
    <name type="scientific">Desulfuribacillus alkaliarsenatis</name>
    <dbReference type="NCBI Taxonomy" id="766136"/>
    <lineage>
        <taxon>Bacteria</taxon>
        <taxon>Bacillati</taxon>
        <taxon>Bacillota</taxon>
        <taxon>Desulfuribacillia</taxon>
        <taxon>Desulfuribacillales</taxon>
        <taxon>Desulfuribacillaceae</taxon>
        <taxon>Desulfuribacillus</taxon>
    </lineage>
</organism>
<comment type="similarity">
    <text evidence="1 6">Belongs to the peptidase M42 family.</text>
</comment>
<feature type="binding site" evidence="8">
    <location>
        <position position="60"/>
    </location>
    <ligand>
        <name>Zn(2+)</name>
        <dbReference type="ChEBI" id="CHEBI:29105"/>
        <label>1</label>
    </ligand>
</feature>
<comment type="caution">
    <text evidence="9">The sequence shown here is derived from an EMBL/GenBank/DDBJ whole genome shotgun (WGS) entry which is preliminary data.</text>
</comment>
<feature type="binding site" evidence="8">
    <location>
        <position position="309"/>
    </location>
    <ligand>
        <name>Zn(2+)</name>
        <dbReference type="ChEBI" id="CHEBI:29105"/>
        <label>2</label>
    </ligand>
</feature>
<feature type="binding site" evidence="8">
    <location>
        <position position="170"/>
    </location>
    <ligand>
        <name>Zn(2+)</name>
        <dbReference type="ChEBI" id="CHEBI:29105"/>
        <label>1</label>
    </ligand>
</feature>
<dbReference type="GO" id="GO:0004177">
    <property type="term" value="F:aminopeptidase activity"/>
    <property type="evidence" value="ECO:0007669"/>
    <property type="project" value="UniProtKB-UniRule"/>
</dbReference>